<sequence>MTKKLAIIGAGPAGLCLANTLIQHTDLDVQVFERDAHINAKPQGGSLDVHVEAQEALRAAGVYEQFALHARCGDQEDVILDKHASKHVHMRAESGYKNENENNNKNKPEIDRTALRHFLCDALPEGVIRWDTKVDKVEQATQGSPATIHFDGNKHSFDLVVGADGAWSKVRPLLHTIPPFYSGVSCYEGNLRDASVKQAQEDFSDVFCNGTTFILAETDGLMVIQKNSGDCFKVYVYKSKPEAWAREAGIEEPSALRAAMLDDIKDWSPKLHGVVRALNNDIFKRAMYMLPSGIMWESKPSITVVGDAASLQTPFAGQGVNLALIQAHKLAQSLVSHKENQLLAVQDYEKWMHDEANSKMTLTWTNLQMFMNKGAIAKLKQFVA</sequence>
<dbReference type="AlphaFoldDB" id="A0A4T0GBV8"/>
<evidence type="ECO:0000259" key="5">
    <source>
        <dbReference type="Pfam" id="PF01494"/>
    </source>
</evidence>
<keyword evidence="1" id="KW-0285">Flavoprotein</keyword>
<protein>
    <recommendedName>
        <fullName evidence="5">FAD-binding domain-containing protein</fullName>
    </recommendedName>
</protein>
<dbReference type="Pfam" id="PF01494">
    <property type="entry name" value="FAD_binding_3"/>
    <property type="match status" value="1"/>
</dbReference>
<dbReference type="GO" id="GO:0071949">
    <property type="term" value="F:FAD binding"/>
    <property type="evidence" value="ECO:0007669"/>
    <property type="project" value="InterPro"/>
</dbReference>
<dbReference type="Gene3D" id="3.50.50.60">
    <property type="entry name" value="FAD/NAD(P)-binding domain"/>
    <property type="match status" value="1"/>
</dbReference>
<name>A0A4T0GBV8_WALIC</name>
<feature type="domain" description="FAD-binding" evidence="5">
    <location>
        <begin position="6"/>
        <end position="337"/>
    </location>
</feature>
<proteinExistence type="predicted"/>
<comment type="caution">
    <text evidence="6">The sequence shown here is derived from an EMBL/GenBank/DDBJ whole genome shotgun (WGS) entry which is preliminary data.</text>
</comment>
<evidence type="ECO:0000256" key="4">
    <source>
        <dbReference type="ARBA" id="ARBA00023033"/>
    </source>
</evidence>
<accession>A0A4T0GBV8</accession>
<keyword evidence="2" id="KW-0274">FAD</keyword>
<evidence type="ECO:0000256" key="3">
    <source>
        <dbReference type="ARBA" id="ARBA00023002"/>
    </source>
</evidence>
<evidence type="ECO:0000313" key="6">
    <source>
        <dbReference type="EMBL" id="TIB08656.1"/>
    </source>
</evidence>
<gene>
    <name evidence="6" type="ORF">E3P90_03590</name>
</gene>
<dbReference type="SUPFAM" id="SSF51905">
    <property type="entry name" value="FAD/NAD(P)-binding domain"/>
    <property type="match status" value="1"/>
</dbReference>
<reference evidence="6 7" key="1">
    <citation type="submission" date="2019-03" db="EMBL/GenBank/DDBJ databases">
        <title>Sequencing 23 genomes of Wallemia ichthyophaga.</title>
        <authorList>
            <person name="Gostincar C."/>
        </authorList>
    </citation>
    <scope>NUCLEOTIDE SEQUENCE [LARGE SCALE GENOMIC DNA]</scope>
    <source>
        <strain evidence="6 7">EXF-8621</strain>
    </source>
</reference>
<dbReference type="EMBL" id="SPOF01000054">
    <property type="protein sequence ID" value="TIB08656.1"/>
    <property type="molecule type" value="Genomic_DNA"/>
</dbReference>
<evidence type="ECO:0000313" key="7">
    <source>
        <dbReference type="Proteomes" id="UP000306954"/>
    </source>
</evidence>
<evidence type="ECO:0000256" key="2">
    <source>
        <dbReference type="ARBA" id="ARBA00022827"/>
    </source>
</evidence>
<dbReference type="InterPro" id="IPR002938">
    <property type="entry name" value="FAD-bd"/>
</dbReference>
<dbReference type="PANTHER" id="PTHR46972:SF1">
    <property type="entry name" value="FAD DEPENDENT OXIDOREDUCTASE DOMAIN-CONTAINING PROTEIN"/>
    <property type="match status" value="1"/>
</dbReference>
<evidence type="ECO:0000256" key="1">
    <source>
        <dbReference type="ARBA" id="ARBA00022630"/>
    </source>
</evidence>
<dbReference type="GO" id="GO:0004497">
    <property type="term" value="F:monooxygenase activity"/>
    <property type="evidence" value="ECO:0007669"/>
    <property type="project" value="UniProtKB-KW"/>
</dbReference>
<dbReference type="PRINTS" id="PR00420">
    <property type="entry name" value="RNGMNOXGNASE"/>
</dbReference>
<dbReference type="InterPro" id="IPR036188">
    <property type="entry name" value="FAD/NAD-bd_sf"/>
</dbReference>
<dbReference type="Proteomes" id="UP000306954">
    <property type="component" value="Unassembled WGS sequence"/>
</dbReference>
<dbReference type="PANTHER" id="PTHR46972">
    <property type="entry name" value="MONOOXYGENASE ASQM-RELATED"/>
    <property type="match status" value="1"/>
</dbReference>
<keyword evidence="4" id="KW-0503">Monooxygenase</keyword>
<organism evidence="6 7">
    <name type="scientific">Wallemia ichthyophaga</name>
    <dbReference type="NCBI Taxonomy" id="245174"/>
    <lineage>
        <taxon>Eukaryota</taxon>
        <taxon>Fungi</taxon>
        <taxon>Dikarya</taxon>
        <taxon>Basidiomycota</taxon>
        <taxon>Wallemiomycotina</taxon>
        <taxon>Wallemiomycetes</taxon>
        <taxon>Wallemiales</taxon>
        <taxon>Wallemiaceae</taxon>
        <taxon>Wallemia</taxon>
    </lineage>
</organism>
<keyword evidence="3" id="KW-0560">Oxidoreductase</keyword>